<accession>A0ACC0P538</accession>
<protein>
    <submittedName>
        <fullName evidence="1">Uncharacterized protein</fullName>
    </submittedName>
</protein>
<reference evidence="1" key="1">
    <citation type="submission" date="2022-02" db="EMBL/GenBank/DDBJ databases">
        <title>Plant Genome Project.</title>
        <authorList>
            <person name="Zhang R.-G."/>
        </authorList>
    </citation>
    <scope>NUCLEOTIDE SEQUENCE</scope>
    <source>
        <strain evidence="1">AT1</strain>
    </source>
</reference>
<dbReference type="Proteomes" id="UP001062846">
    <property type="component" value="Chromosome 4"/>
</dbReference>
<name>A0ACC0P538_RHOML</name>
<proteinExistence type="predicted"/>
<evidence type="ECO:0000313" key="1">
    <source>
        <dbReference type="EMBL" id="KAI8560620.1"/>
    </source>
</evidence>
<dbReference type="EMBL" id="CM046391">
    <property type="protein sequence ID" value="KAI8560620.1"/>
    <property type="molecule type" value="Genomic_DNA"/>
</dbReference>
<organism evidence="1 2">
    <name type="scientific">Rhododendron molle</name>
    <name type="common">Chinese azalea</name>
    <name type="synonym">Azalea mollis</name>
    <dbReference type="NCBI Taxonomy" id="49168"/>
    <lineage>
        <taxon>Eukaryota</taxon>
        <taxon>Viridiplantae</taxon>
        <taxon>Streptophyta</taxon>
        <taxon>Embryophyta</taxon>
        <taxon>Tracheophyta</taxon>
        <taxon>Spermatophyta</taxon>
        <taxon>Magnoliopsida</taxon>
        <taxon>eudicotyledons</taxon>
        <taxon>Gunneridae</taxon>
        <taxon>Pentapetalae</taxon>
        <taxon>asterids</taxon>
        <taxon>Ericales</taxon>
        <taxon>Ericaceae</taxon>
        <taxon>Ericoideae</taxon>
        <taxon>Rhodoreae</taxon>
        <taxon>Rhododendron</taxon>
    </lineage>
</organism>
<keyword evidence="2" id="KW-1185">Reference proteome</keyword>
<evidence type="ECO:0000313" key="2">
    <source>
        <dbReference type="Proteomes" id="UP001062846"/>
    </source>
</evidence>
<sequence>MQEVLFQINIQCKDFWGPAVKAGSINKNEASAIATLVPNIKYLDLSSSEIERENLVIILEGCKQLFHLDVRDCKGFDEGDEEILKLASHIATFKDEGSSLEMLRFLESIRDVNFCYGASKNARSLRTGTGSMRLMTTMIHEPVSSQDASIWRWNFASGSTRSRFWKCSGKAIYILEGLYS</sequence>
<comment type="caution">
    <text evidence="1">The sequence shown here is derived from an EMBL/GenBank/DDBJ whole genome shotgun (WGS) entry which is preliminary data.</text>
</comment>
<gene>
    <name evidence="1" type="ORF">RHMOL_Rhmol04G0272000</name>
</gene>